<organism evidence="1 2">
    <name type="scientific">Prevotella jejuni</name>
    <dbReference type="NCBI Taxonomy" id="1177574"/>
    <lineage>
        <taxon>Bacteria</taxon>
        <taxon>Pseudomonadati</taxon>
        <taxon>Bacteroidota</taxon>
        <taxon>Bacteroidia</taxon>
        <taxon>Bacteroidales</taxon>
        <taxon>Prevotellaceae</taxon>
        <taxon>Prevotella</taxon>
    </lineage>
</organism>
<evidence type="ECO:0000313" key="1">
    <source>
        <dbReference type="EMBL" id="SNR91682.1"/>
    </source>
</evidence>
<dbReference type="KEGG" id="pje:CRM71_06390"/>
<keyword evidence="2" id="KW-1185">Reference proteome</keyword>
<sequence length="102" mass="11510">MKSILLKILSIISPVIILAALGIMQGVWFDVEESIERGDTDVFHPSLIQYLLYYLVSIILLVLSCLLLKHEYRKTSSAFLRVVYATILVLDIGIILICFLAL</sequence>
<gene>
    <name evidence="1" type="ORF">SAMN06265364_11917</name>
</gene>
<dbReference type="Proteomes" id="UP000198427">
    <property type="component" value="Unassembled WGS sequence"/>
</dbReference>
<name>A0A2K9HAU3_9BACT</name>
<protein>
    <submittedName>
        <fullName evidence="1">Uncharacterized protein</fullName>
    </submittedName>
</protein>
<proteinExistence type="predicted"/>
<dbReference type="AlphaFoldDB" id="A0A2K9HAU3"/>
<reference evidence="1 2" key="1">
    <citation type="submission" date="2017-06" db="EMBL/GenBank/DDBJ databases">
        <authorList>
            <person name="Varghese N."/>
            <person name="Submissions S."/>
        </authorList>
    </citation>
    <scope>NUCLEOTIDE SEQUENCE [LARGE SCALE GENOMIC DNA]</scope>
    <source>
        <strain evidence="1 2">DSM 26989</strain>
    </source>
</reference>
<dbReference type="EMBL" id="FZNZ01000019">
    <property type="protein sequence ID" value="SNR91682.1"/>
    <property type="molecule type" value="Genomic_DNA"/>
</dbReference>
<evidence type="ECO:0000313" key="2">
    <source>
        <dbReference type="Proteomes" id="UP000198427"/>
    </source>
</evidence>
<accession>A0A2K9HAU3</accession>
<comment type="caution">
    <text evidence="1">The sequence shown here is derived from an EMBL/GenBank/DDBJ whole genome shotgun (WGS) entry which is preliminary data.</text>
</comment>